<evidence type="ECO:0000256" key="1">
    <source>
        <dbReference type="ARBA" id="ARBA00009632"/>
    </source>
</evidence>
<evidence type="ECO:0000259" key="3">
    <source>
        <dbReference type="Pfam" id="PF02550"/>
    </source>
</evidence>
<evidence type="ECO:0000313" key="6">
    <source>
        <dbReference type="Proteomes" id="UP000782312"/>
    </source>
</evidence>
<keyword evidence="2" id="KW-0808">Transferase</keyword>
<organism evidence="5 6">
    <name type="scientific">Tectimicrobiota bacterium</name>
    <dbReference type="NCBI Taxonomy" id="2528274"/>
    <lineage>
        <taxon>Bacteria</taxon>
        <taxon>Pseudomonadati</taxon>
        <taxon>Nitrospinota/Tectimicrobiota group</taxon>
        <taxon>Candidatus Tectimicrobiota</taxon>
    </lineage>
</organism>
<dbReference type="InterPro" id="IPR037171">
    <property type="entry name" value="NagB/RpiA_transferase-like"/>
</dbReference>
<dbReference type="PANTHER" id="PTHR21432">
    <property type="entry name" value="ACETYL-COA HYDROLASE-RELATED"/>
    <property type="match status" value="1"/>
</dbReference>
<evidence type="ECO:0000256" key="2">
    <source>
        <dbReference type="ARBA" id="ARBA00022679"/>
    </source>
</evidence>
<reference evidence="5" key="1">
    <citation type="submission" date="2020-07" db="EMBL/GenBank/DDBJ databases">
        <title>Huge and variable diversity of episymbiotic CPR bacteria and DPANN archaea in groundwater ecosystems.</title>
        <authorList>
            <person name="He C.Y."/>
            <person name="Keren R."/>
            <person name="Whittaker M."/>
            <person name="Farag I.F."/>
            <person name="Doudna J."/>
            <person name="Cate J.H.D."/>
            <person name="Banfield J.F."/>
        </authorList>
    </citation>
    <scope>NUCLEOTIDE SEQUENCE</scope>
    <source>
        <strain evidence="5">NC_groundwater_763_Ag_S-0.2um_68_21</strain>
    </source>
</reference>
<dbReference type="Proteomes" id="UP000782312">
    <property type="component" value="Unassembled WGS sequence"/>
</dbReference>
<dbReference type="EMBL" id="JACPUR010000023">
    <property type="protein sequence ID" value="MBI3128037.1"/>
    <property type="molecule type" value="Genomic_DNA"/>
</dbReference>
<dbReference type="Gene3D" id="3.40.1080.20">
    <property type="entry name" value="Acetyl-CoA hydrolase/transferase C-terminal domain"/>
    <property type="match status" value="1"/>
</dbReference>
<dbReference type="InterPro" id="IPR038460">
    <property type="entry name" value="AcetylCoA_hyd_C_sf"/>
</dbReference>
<proteinExistence type="inferred from homology"/>
<comment type="caution">
    <text evidence="5">The sequence shown here is derived from an EMBL/GenBank/DDBJ whole genome shotgun (WGS) entry which is preliminary data.</text>
</comment>
<dbReference type="GO" id="GO:0008775">
    <property type="term" value="F:acetate CoA-transferase activity"/>
    <property type="evidence" value="ECO:0007669"/>
    <property type="project" value="InterPro"/>
</dbReference>
<dbReference type="InterPro" id="IPR026888">
    <property type="entry name" value="AcetylCoA_hyd_C"/>
</dbReference>
<comment type="similarity">
    <text evidence="1">Belongs to the acetyl-CoA hydrolase/transferase family.</text>
</comment>
<dbReference type="InterPro" id="IPR003702">
    <property type="entry name" value="ActCoA_hydro_N"/>
</dbReference>
<dbReference type="GO" id="GO:0006083">
    <property type="term" value="P:acetate metabolic process"/>
    <property type="evidence" value="ECO:0007669"/>
    <property type="project" value="InterPro"/>
</dbReference>
<feature type="domain" description="Acetyl-CoA hydrolase/transferase N-terminal" evidence="3">
    <location>
        <begin position="4"/>
        <end position="178"/>
    </location>
</feature>
<dbReference type="Pfam" id="PF13336">
    <property type="entry name" value="AcetylCoA_hyd_C"/>
    <property type="match status" value="1"/>
</dbReference>
<gene>
    <name evidence="5" type="ORF">HYZ11_10575</name>
</gene>
<dbReference type="Gene3D" id="3.40.1080.10">
    <property type="entry name" value="Glutaconate Coenzyme A-transferase"/>
    <property type="match status" value="1"/>
</dbReference>
<dbReference type="Gene3D" id="3.30.750.70">
    <property type="entry name" value="4-hydroxybutyrate coenzyme like domains"/>
    <property type="match status" value="1"/>
</dbReference>
<dbReference type="AlphaFoldDB" id="A0A932MNX3"/>
<dbReference type="Pfam" id="PF02550">
    <property type="entry name" value="AcetylCoA_hydro"/>
    <property type="match status" value="1"/>
</dbReference>
<evidence type="ECO:0000313" key="5">
    <source>
        <dbReference type="EMBL" id="MBI3128037.1"/>
    </source>
</evidence>
<dbReference type="SUPFAM" id="SSF100950">
    <property type="entry name" value="NagB/RpiA/CoA transferase-like"/>
    <property type="match status" value="2"/>
</dbReference>
<accession>A0A932MNX3</accession>
<feature type="domain" description="Acetyl-CoA hydrolase/transferase C-terminal" evidence="4">
    <location>
        <begin position="272"/>
        <end position="425"/>
    </location>
</feature>
<name>A0A932MNX3_UNCTE</name>
<sequence length="431" mass="47256">MTWQKDYQGKLTTPTDAASVVRSGDRIYISGNASSPVAILHALADRKSELRDVVVHHVLLVGKDPLSLQGMEKHFRHESLFVGPSDRQAVNEGRAAYIPVFLYEIPKLFRDRYLPLDVAYLSVSPPDIHGFCSLGAEVIASKAAAEAAKILVLEVNDQMPRVLGDTFIHVSQAHKVVEVSDPLPQLQAEPPDEVDLKIGRVIAGLIEDGSTLQMGIGRIPDAVWMSLEGKRDLGIHTEMISDGMMNAIEKGIVTGACKSIHMRKVIGTFIYGTGTLYEYANDNPFFELHPVDYTNDPYVIARNDKMVAVNSALQIDLTGQVCADSIGTRIYSGFGGQVDFIRGAARSKAGKPIIAVRSTALGGKVSRIVPMLDQGAGVVTTRAHVHYVVTEYGHVQLFGLNIRERAKRLIQLAHPDFREDLARQAKECLRL</sequence>
<dbReference type="GO" id="GO:0016787">
    <property type="term" value="F:hydrolase activity"/>
    <property type="evidence" value="ECO:0007669"/>
    <property type="project" value="UniProtKB-KW"/>
</dbReference>
<evidence type="ECO:0000259" key="4">
    <source>
        <dbReference type="Pfam" id="PF13336"/>
    </source>
</evidence>
<dbReference type="PANTHER" id="PTHR21432:SF20">
    <property type="entry name" value="ACETYL-COA HYDROLASE"/>
    <property type="match status" value="1"/>
</dbReference>
<protein>
    <submittedName>
        <fullName evidence="5">Acetyl-CoA hydrolase/transferase family protein</fullName>
    </submittedName>
</protein>
<keyword evidence="5" id="KW-0378">Hydrolase</keyword>
<dbReference type="InterPro" id="IPR046433">
    <property type="entry name" value="ActCoA_hydro"/>
</dbReference>